<reference evidence="1" key="1">
    <citation type="submission" date="2014-11" db="EMBL/GenBank/DDBJ databases">
        <authorList>
            <person name="Amaro Gonzalez C."/>
        </authorList>
    </citation>
    <scope>NUCLEOTIDE SEQUENCE</scope>
</reference>
<evidence type="ECO:0000313" key="1">
    <source>
        <dbReference type="EMBL" id="JAH96660.1"/>
    </source>
</evidence>
<organism evidence="1">
    <name type="scientific">Anguilla anguilla</name>
    <name type="common">European freshwater eel</name>
    <name type="synonym">Muraena anguilla</name>
    <dbReference type="NCBI Taxonomy" id="7936"/>
    <lineage>
        <taxon>Eukaryota</taxon>
        <taxon>Metazoa</taxon>
        <taxon>Chordata</taxon>
        <taxon>Craniata</taxon>
        <taxon>Vertebrata</taxon>
        <taxon>Euteleostomi</taxon>
        <taxon>Actinopterygii</taxon>
        <taxon>Neopterygii</taxon>
        <taxon>Teleostei</taxon>
        <taxon>Anguilliformes</taxon>
        <taxon>Anguillidae</taxon>
        <taxon>Anguilla</taxon>
    </lineage>
</organism>
<dbReference type="EMBL" id="GBXM01011917">
    <property type="protein sequence ID" value="JAH96660.1"/>
    <property type="molecule type" value="Transcribed_RNA"/>
</dbReference>
<protein>
    <submittedName>
        <fullName evidence="1">Uncharacterized protein</fullName>
    </submittedName>
</protein>
<proteinExistence type="predicted"/>
<accession>A0A0E9X440</accession>
<dbReference type="AlphaFoldDB" id="A0A0E9X440"/>
<sequence length="63" mass="6899">MRGASKAPLSVAHTGLQVFVTEVHHLLVQRANVQFCSGAILRSTFSVARCSRGPREEVKHCSH</sequence>
<name>A0A0E9X440_ANGAN</name>
<reference evidence="1" key="2">
    <citation type="journal article" date="2015" name="Fish Shellfish Immunol.">
        <title>Early steps in the European eel (Anguilla anguilla)-Vibrio vulnificus interaction in the gills: Role of the RtxA13 toxin.</title>
        <authorList>
            <person name="Callol A."/>
            <person name="Pajuelo D."/>
            <person name="Ebbesson L."/>
            <person name="Teles M."/>
            <person name="MacKenzie S."/>
            <person name="Amaro C."/>
        </authorList>
    </citation>
    <scope>NUCLEOTIDE SEQUENCE</scope>
</reference>